<sequence>MTTSAGYVNSSLEISDTLPRDQAAVLATYGVLLAIGGLSNIVVLISLARTRRRKSRIDLLMTHLVLADVCVTCGVIPLETDVEQNGGGLYSLRGP</sequence>
<feature type="transmembrane region" description="Helical" evidence="5">
    <location>
        <begin position="26"/>
        <end position="47"/>
    </location>
</feature>
<dbReference type="EMBL" id="OU963907">
    <property type="protein sequence ID" value="CAH0399602.1"/>
    <property type="molecule type" value="Genomic_DNA"/>
</dbReference>
<dbReference type="Proteomes" id="UP001153292">
    <property type="component" value="Chromosome 14"/>
</dbReference>
<evidence type="ECO:0000256" key="1">
    <source>
        <dbReference type="ARBA" id="ARBA00004370"/>
    </source>
</evidence>
<keyword evidence="8" id="KW-1185">Reference proteome</keyword>
<reference evidence="7" key="1">
    <citation type="submission" date="2021-12" db="EMBL/GenBank/DDBJ databases">
        <authorList>
            <person name="King R."/>
        </authorList>
    </citation>
    <scope>NUCLEOTIDE SEQUENCE</scope>
</reference>
<evidence type="ECO:0000313" key="8">
    <source>
        <dbReference type="Proteomes" id="UP001153292"/>
    </source>
</evidence>
<evidence type="ECO:0000313" key="7">
    <source>
        <dbReference type="EMBL" id="CAH0399602.1"/>
    </source>
</evidence>
<keyword evidence="4 5" id="KW-0472">Membrane</keyword>
<evidence type="ECO:0000256" key="4">
    <source>
        <dbReference type="ARBA" id="ARBA00023136"/>
    </source>
</evidence>
<keyword evidence="2 5" id="KW-0812">Transmembrane</keyword>
<dbReference type="SUPFAM" id="SSF81321">
    <property type="entry name" value="Family A G protein-coupled receptor-like"/>
    <property type="match status" value="1"/>
</dbReference>
<name>A0ABN8B117_CHISP</name>
<dbReference type="InterPro" id="IPR017452">
    <property type="entry name" value="GPCR_Rhodpsn_7TM"/>
</dbReference>
<evidence type="ECO:0000259" key="6">
    <source>
        <dbReference type="PROSITE" id="PS50262"/>
    </source>
</evidence>
<protein>
    <recommendedName>
        <fullName evidence="6">G-protein coupled receptors family 1 profile domain-containing protein</fullName>
    </recommendedName>
</protein>
<evidence type="ECO:0000256" key="3">
    <source>
        <dbReference type="ARBA" id="ARBA00022989"/>
    </source>
</evidence>
<keyword evidence="3 5" id="KW-1133">Transmembrane helix</keyword>
<dbReference type="PROSITE" id="PS50262">
    <property type="entry name" value="G_PROTEIN_RECEP_F1_2"/>
    <property type="match status" value="1"/>
</dbReference>
<comment type="subcellular location">
    <subcellularLocation>
        <location evidence="1">Membrane</location>
    </subcellularLocation>
</comment>
<organism evidence="7 8">
    <name type="scientific">Chilo suppressalis</name>
    <name type="common">Asiatic rice borer moth</name>
    <dbReference type="NCBI Taxonomy" id="168631"/>
    <lineage>
        <taxon>Eukaryota</taxon>
        <taxon>Metazoa</taxon>
        <taxon>Ecdysozoa</taxon>
        <taxon>Arthropoda</taxon>
        <taxon>Hexapoda</taxon>
        <taxon>Insecta</taxon>
        <taxon>Pterygota</taxon>
        <taxon>Neoptera</taxon>
        <taxon>Endopterygota</taxon>
        <taxon>Lepidoptera</taxon>
        <taxon>Glossata</taxon>
        <taxon>Ditrysia</taxon>
        <taxon>Pyraloidea</taxon>
        <taxon>Crambidae</taxon>
        <taxon>Crambinae</taxon>
        <taxon>Chilo</taxon>
    </lineage>
</organism>
<proteinExistence type="predicted"/>
<evidence type="ECO:0000256" key="2">
    <source>
        <dbReference type="ARBA" id="ARBA00022692"/>
    </source>
</evidence>
<gene>
    <name evidence="7" type="ORF">CHILSU_LOCUS2754</name>
</gene>
<evidence type="ECO:0000256" key="5">
    <source>
        <dbReference type="SAM" id="Phobius"/>
    </source>
</evidence>
<dbReference type="Gene3D" id="1.20.1070.10">
    <property type="entry name" value="Rhodopsin 7-helix transmembrane proteins"/>
    <property type="match status" value="1"/>
</dbReference>
<accession>A0ABN8B117</accession>
<feature type="domain" description="G-protein coupled receptors family 1 profile" evidence="6">
    <location>
        <begin position="39"/>
        <end position="95"/>
    </location>
</feature>